<keyword evidence="2" id="KW-0732">Signal</keyword>
<name>A0AAN8QF58_9TELE</name>
<dbReference type="AlphaFoldDB" id="A0AAN8QF58"/>
<gene>
    <name evidence="3" type="ORF">J4Q44_G00350730</name>
</gene>
<sequence length="107" mass="11992">HTHTHNTHTHINTERSLHTVFLWRFLLLVLGKTKRGTLVFMAPRGTHTSLTGPSTLAPGCWRSQHPARTPKGPNRPQRSSSTREEKRRSTAGHVTVSVGTRAVRVRS</sequence>
<accession>A0AAN8QF58</accession>
<feature type="signal peptide" evidence="2">
    <location>
        <begin position="1"/>
        <end position="36"/>
    </location>
</feature>
<reference evidence="3 4" key="1">
    <citation type="submission" date="2021-04" db="EMBL/GenBank/DDBJ databases">
        <authorList>
            <person name="De Guttry C."/>
            <person name="Zahm M."/>
            <person name="Klopp C."/>
            <person name="Cabau C."/>
            <person name="Louis A."/>
            <person name="Berthelot C."/>
            <person name="Parey E."/>
            <person name="Roest Crollius H."/>
            <person name="Montfort J."/>
            <person name="Robinson-Rechavi M."/>
            <person name="Bucao C."/>
            <person name="Bouchez O."/>
            <person name="Gislard M."/>
            <person name="Lluch J."/>
            <person name="Milhes M."/>
            <person name="Lampietro C."/>
            <person name="Lopez Roques C."/>
            <person name="Donnadieu C."/>
            <person name="Braasch I."/>
            <person name="Desvignes T."/>
            <person name="Postlethwait J."/>
            <person name="Bobe J."/>
            <person name="Wedekind C."/>
            <person name="Guiguen Y."/>
        </authorList>
    </citation>
    <scope>NUCLEOTIDE SEQUENCE [LARGE SCALE GENOMIC DNA]</scope>
    <source>
        <strain evidence="3">Cs_M1</strain>
        <tissue evidence="3">Blood</tissue>
    </source>
</reference>
<feature type="non-terminal residue" evidence="3">
    <location>
        <position position="1"/>
    </location>
</feature>
<evidence type="ECO:0000256" key="1">
    <source>
        <dbReference type="SAM" id="MobiDB-lite"/>
    </source>
</evidence>
<proteinExistence type="predicted"/>
<evidence type="ECO:0000313" key="4">
    <source>
        <dbReference type="Proteomes" id="UP001356427"/>
    </source>
</evidence>
<organism evidence="3 4">
    <name type="scientific">Coregonus suidteri</name>
    <dbReference type="NCBI Taxonomy" id="861788"/>
    <lineage>
        <taxon>Eukaryota</taxon>
        <taxon>Metazoa</taxon>
        <taxon>Chordata</taxon>
        <taxon>Craniata</taxon>
        <taxon>Vertebrata</taxon>
        <taxon>Euteleostomi</taxon>
        <taxon>Actinopterygii</taxon>
        <taxon>Neopterygii</taxon>
        <taxon>Teleostei</taxon>
        <taxon>Protacanthopterygii</taxon>
        <taxon>Salmoniformes</taxon>
        <taxon>Salmonidae</taxon>
        <taxon>Coregoninae</taxon>
        <taxon>Coregonus</taxon>
    </lineage>
</organism>
<comment type="caution">
    <text evidence="3">The sequence shown here is derived from an EMBL/GenBank/DDBJ whole genome shotgun (WGS) entry which is preliminary data.</text>
</comment>
<evidence type="ECO:0000313" key="3">
    <source>
        <dbReference type="EMBL" id="KAK6294243.1"/>
    </source>
</evidence>
<feature type="chain" id="PRO_5042919496" evidence="2">
    <location>
        <begin position="37"/>
        <end position="107"/>
    </location>
</feature>
<evidence type="ECO:0000256" key="2">
    <source>
        <dbReference type="SAM" id="SignalP"/>
    </source>
</evidence>
<dbReference type="EMBL" id="JAGTTL010000035">
    <property type="protein sequence ID" value="KAK6294243.1"/>
    <property type="molecule type" value="Genomic_DNA"/>
</dbReference>
<dbReference type="Proteomes" id="UP001356427">
    <property type="component" value="Unassembled WGS sequence"/>
</dbReference>
<feature type="region of interest" description="Disordered" evidence="1">
    <location>
        <begin position="44"/>
        <end position="107"/>
    </location>
</feature>
<protein>
    <submittedName>
        <fullName evidence="3">Uncharacterized protein</fullName>
    </submittedName>
</protein>
<keyword evidence="4" id="KW-1185">Reference proteome</keyword>